<name>A0A7Y9UE90_9BURK</name>
<comment type="caution">
    <text evidence="1">The sequence shown here is derived from an EMBL/GenBank/DDBJ whole genome shotgun (WGS) entry which is preliminary data.</text>
</comment>
<protein>
    <submittedName>
        <fullName evidence="1">Transposase-like protein</fullName>
    </submittedName>
</protein>
<keyword evidence="2" id="KW-1185">Reference proteome</keyword>
<dbReference type="AlphaFoldDB" id="A0A7Y9UE90"/>
<evidence type="ECO:0000313" key="1">
    <source>
        <dbReference type="EMBL" id="NYG35444.1"/>
    </source>
</evidence>
<proteinExistence type="predicted"/>
<organism evidence="1 2">
    <name type="scientific">Sphaerotilus montanus</name>
    <dbReference type="NCBI Taxonomy" id="522889"/>
    <lineage>
        <taxon>Bacteria</taxon>
        <taxon>Pseudomonadati</taxon>
        <taxon>Pseudomonadota</taxon>
        <taxon>Betaproteobacteria</taxon>
        <taxon>Burkholderiales</taxon>
        <taxon>Sphaerotilaceae</taxon>
        <taxon>Sphaerotilus</taxon>
    </lineage>
</organism>
<dbReference type="Proteomes" id="UP000518288">
    <property type="component" value="Unassembled WGS sequence"/>
</dbReference>
<sequence length="83" mass="9313">MAATPNNKGENLHQPTRVREKVMRRFKSARHLQRFASTHDQMASLFIHSRYNRGAAAKRAARTNAFAAWAWASGARSFGVTAI</sequence>
<accession>A0A7Y9UE90</accession>
<gene>
    <name evidence="1" type="ORF">BDD16_004506</name>
</gene>
<dbReference type="EMBL" id="JACCFH010000002">
    <property type="protein sequence ID" value="NYG35444.1"/>
    <property type="molecule type" value="Genomic_DNA"/>
</dbReference>
<evidence type="ECO:0000313" key="2">
    <source>
        <dbReference type="Proteomes" id="UP000518288"/>
    </source>
</evidence>
<reference evidence="1 2" key="1">
    <citation type="submission" date="2020-07" db="EMBL/GenBank/DDBJ databases">
        <title>Genomic Encyclopedia of Archaeal and Bacterial Type Strains, Phase II (KMG-II): from individual species to whole genera.</title>
        <authorList>
            <person name="Goeker M."/>
        </authorList>
    </citation>
    <scope>NUCLEOTIDE SEQUENCE [LARGE SCALE GENOMIC DNA]</scope>
    <source>
        <strain evidence="1 2">DSM 21226</strain>
    </source>
</reference>
<dbReference type="RefSeq" id="WP_179636338.1">
    <property type="nucleotide sequence ID" value="NZ_JACCFH010000002.1"/>
</dbReference>